<evidence type="ECO:0000256" key="1">
    <source>
        <dbReference type="ARBA" id="ARBA00004651"/>
    </source>
</evidence>
<feature type="transmembrane region" description="Helical" evidence="8">
    <location>
        <begin position="172"/>
        <end position="191"/>
    </location>
</feature>
<feature type="transmembrane region" description="Helical" evidence="8">
    <location>
        <begin position="320"/>
        <end position="339"/>
    </location>
</feature>
<keyword evidence="11" id="KW-1185">Reference proteome</keyword>
<dbReference type="Proteomes" id="UP001500390">
    <property type="component" value="Unassembled WGS sequence"/>
</dbReference>
<evidence type="ECO:0000313" key="11">
    <source>
        <dbReference type="Proteomes" id="UP001500390"/>
    </source>
</evidence>
<evidence type="ECO:0000256" key="4">
    <source>
        <dbReference type="ARBA" id="ARBA00022989"/>
    </source>
</evidence>
<keyword evidence="5 8" id="KW-0472">Membrane</keyword>
<sequence>MHEVRRGADGADGIPGCPKAPTRWADVCARPEPARQPRITGNDGAHATTPGSARVTTGDEAHERRTRALLAQLGTAMIAAGQPVQEIEEELVELGGVLGYPDVQLAVGPTGLQVTLTEGGASTNRSAPRGLQLHQAASVRRIRYQLVRGELGPEQAREQLTAATRRPVGHPWWVVALAWPVLAVGIALILQPGWANVAAAGIGAVIVYGLMQLAGRYQVVTALLPTLAAFLVSLVVFGAANAGLLEGPLRTVLPPLAVLLPGALVVNGMSELAAGHMQAGSARLTYGLVQLGLFALGLLMATTLLRVPTSALANIRVDEIGWGGAVVGLLLIGLSICLMEGVPLRMQGWVVLVLALAFSAQVAGQALGSVALGGFLGAIAASLGASVVEMRRPQLARLVLFLPAFWLLVPGSLGLVGVMELAAGRQSATDVALSVLGVAIAIALGLLVGSSLGRSLRGRLAVDLAPA</sequence>
<protein>
    <submittedName>
        <fullName evidence="10">Threonine/serine exporter family protein</fullName>
    </submittedName>
</protein>
<feature type="transmembrane region" description="Helical" evidence="8">
    <location>
        <begin position="197"/>
        <end position="215"/>
    </location>
</feature>
<feature type="domain" description="Threonine/serine exporter-like N-terminal" evidence="9">
    <location>
        <begin position="69"/>
        <end position="304"/>
    </location>
</feature>
<feature type="transmembrane region" description="Helical" evidence="8">
    <location>
        <begin position="252"/>
        <end position="274"/>
    </location>
</feature>
<feature type="transmembrane region" description="Helical" evidence="8">
    <location>
        <begin position="431"/>
        <end position="449"/>
    </location>
</feature>
<feature type="transmembrane region" description="Helical" evidence="8">
    <location>
        <begin position="346"/>
        <end position="364"/>
    </location>
</feature>
<dbReference type="EMBL" id="BAABFX010000033">
    <property type="protein sequence ID" value="GAA4399413.1"/>
    <property type="molecule type" value="Genomic_DNA"/>
</dbReference>
<dbReference type="PANTHER" id="PTHR34390:SF2">
    <property type="entry name" value="SUCCINATE TRANSPORTER SUBUNIT YJJP-RELATED"/>
    <property type="match status" value="1"/>
</dbReference>
<dbReference type="InterPro" id="IPR010619">
    <property type="entry name" value="ThrE-like_N"/>
</dbReference>
<feature type="transmembrane region" description="Helical" evidence="8">
    <location>
        <begin position="286"/>
        <end position="308"/>
    </location>
</feature>
<reference evidence="11" key="1">
    <citation type="journal article" date="2019" name="Int. J. Syst. Evol. Microbiol.">
        <title>The Global Catalogue of Microorganisms (GCM) 10K type strain sequencing project: providing services to taxonomists for standard genome sequencing and annotation.</title>
        <authorList>
            <consortium name="The Broad Institute Genomics Platform"/>
            <consortium name="The Broad Institute Genome Sequencing Center for Infectious Disease"/>
            <person name="Wu L."/>
            <person name="Ma J."/>
        </authorList>
    </citation>
    <scope>NUCLEOTIDE SEQUENCE [LARGE SCALE GENOMIC DNA]</scope>
    <source>
        <strain evidence="11">JCM 17738</strain>
    </source>
</reference>
<feature type="transmembrane region" description="Helical" evidence="8">
    <location>
        <begin position="222"/>
        <end position="240"/>
    </location>
</feature>
<name>A0ABP8K1T1_9MICO</name>
<dbReference type="PANTHER" id="PTHR34390">
    <property type="entry name" value="UPF0442 PROTEIN YJJB-RELATED"/>
    <property type="match status" value="1"/>
</dbReference>
<dbReference type="InterPro" id="IPR050539">
    <property type="entry name" value="ThrE_Dicarb/AminoAcid_Exp"/>
</dbReference>
<comment type="similarity">
    <text evidence="6">Belongs to the ThrE exporter (TC 2.A.79) family.</text>
</comment>
<evidence type="ECO:0000259" key="9">
    <source>
        <dbReference type="Pfam" id="PF06738"/>
    </source>
</evidence>
<comment type="caution">
    <text evidence="10">The sequence shown here is derived from an EMBL/GenBank/DDBJ whole genome shotgun (WGS) entry which is preliminary data.</text>
</comment>
<dbReference type="Pfam" id="PF06738">
    <property type="entry name" value="ThrE"/>
    <property type="match status" value="1"/>
</dbReference>
<feature type="region of interest" description="Disordered" evidence="7">
    <location>
        <begin position="1"/>
        <end position="61"/>
    </location>
</feature>
<feature type="transmembrane region" description="Helical" evidence="8">
    <location>
        <begin position="395"/>
        <end position="419"/>
    </location>
</feature>
<comment type="subcellular location">
    <subcellularLocation>
        <location evidence="1">Cell membrane</location>
        <topology evidence="1">Multi-pass membrane protein</topology>
    </subcellularLocation>
</comment>
<keyword evidence="2" id="KW-1003">Cell membrane</keyword>
<keyword evidence="3 8" id="KW-0812">Transmembrane</keyword>
<evidence type="ECO:0000256" key="3">
    <source>
        <dbReference type="ARBA" id="ARBA00022692"/>
    </source>
</evidence>
<evidence type="ECO:0000313" key="10">
    <source>
        <dbReference type="EMBL" id="GAA4399413.1"/>
    </source>
</evidence>
<evidence type="ECO:0000256" key="6">
    <source>
        <dbReference type="ARBA" id="ARBA00034125"/>
    </source>
</evidence>
<keyword evidence="4 8" id="KW-1133">Transmembrane helix</keyword>
<evidence type="ECO:0000256" key="8">
    <source>
        <dbReference type="SAM" id="Phobius"/>
    </source>
</evidence>
<evidence type="ECO:0000256" key="5">
    <source>
        <dbReference type="ARBA" id="ARBA00023136"/>
    </source>
</evidence>
<gene>
    <name evidence="10" type="ORF">GCM10023153_25520</name>
</gene>
<proteinExistence type="inferred from homology"/>
<organism evidence="10 11">
    <name type="scientific">Ornithinibacter aureus</name>
    <dbReference type="NCBI Taxonomy" id="622664"/>
    <lineage>
        <taxon>Bacteria</taxon>
        <taxon>Bacillati</taxon>
        <taxon>Actinomycetota</taxon>
        <taxon>Actinomycetes</taxon>
        <taxon>Micrococcales</taxon>
        <taxon>Intrasporangiaceae</taxon>
        <taxon>Ornithinibacter</taxon>
    </lineage>
</organism>
<accession>A0ABP8K1T1</accession>
<evidence type="ECO:0000256" key="2">
    <source>
        <dbReference type="ARBA" id="ARBA00022475"/>
    </source>
</evidence>
<evidence type="ECO:0000256" key="7">
    <source>
        <dbReference type="SAM" id="MobiDB-lite"/>
    </source>
</evidence>